<proteinExistence type="predicted"/>
<sequence>MALVLADKSTTEELLKTSTGKPIPTIIQNSGYLSFELASGLRFLNTYNKDPISSCSIQPFLNCHVASFYRIEQGFSIAVGDVTYGLLGRALLKNMKIILQVHFLQGDQNNQKIGNSDQNTEIFLCVVSNANNLIFEKEKNKALIRNSTLEGMTLVFTRLLEFACYHCLRPSQDKITSQVKSDCDVMKLVLNVDEDLEKSPYLMSAVKVLKVLVNGHIES</sequence>
<comment type="caution">
    <text evidence="1">The sequence shown here is derived from an EMBL/GenBank/DDBJ whole genome shotgun (WGS) entry which is preliminary data.</text>
</comment>
<gene>
    <name evidence="1" type="ORF">OUZ56_006265</name>
</gene>
<evidence type="ECO:0000313" key="1">
    <source>
        <dbReference type="EMBL" id="KAK4004531.1"/>
    </source>
</evidence>
<organism evidence="1 2">
    <name type="scientific">Daphnia magna</name>
    <dbReference type="NCBI Taxonomy" id="35525"/>
    <lineage>
        <taxon>Eukaryota</taxon>
        <taxon>Metazoa</taxon>
        <taxon>Ecdysozoa</taxon>
        <taxon>Arthropoda</taxon>
        <taxon>Crustacea</taxon>
        <taxon>Branchiopoda</taxon>
        <taxon>Diplostraca</taxon>
        <taxon>Cladocera</taxon>
        <taxon>Anomopoda</taxon>
        <taxon>Daphniidae</taxon>
        <taxon>Daphnia</taxon>
    </lineage>
</organism>
<dbReference type="EMBL" id="JAOYFB010000001">
    <property type="protein sequence ID" value="KAK4004531.1"/>
    <property type="molecule type" value="Genomic_DNA"/>
</dbReference>
<dbReference type="Proteomes" id="UP001234178">
    <property type="component" value="Unassembled WGS sequence"/>
</dbReference>
<evidence type="ECO:0000313" key="2">
    <source>
        <dbReference type="Proteomes" id="UP001234178"/>
    </source>
</evidence>
<accession>A0ABQ9YV76</accession>
<protein>
    <submittedName>
        <fullName evidence="1">Uncharacterized protein</fullName>
    </submittedName>
</protein>
<reference evidence="1 2" key="1">
    <citation type="journal article" date="2023" name="Nucleic Acids Res.">
        <title>The hologenome of Daphnia magna reveals possible DNA methylation and microbiome-mediated evolution of the host genome.</title>
        <authorList>
            <person name="Chaturvedi A."/>
            <person name="Li X."/>
            <person name="Dhandapani V."/>
            <person name="Marshall H."/>
            <person name="Kissane S."/>
            <person name="Cuenca-Cambronero M."/>
            <person name="Asole G."/>
            <person name="Calvet F."/>
            <person name="Ruiz-Romero M."/>
            <person name="Marangio P."/>
            <person name="Guigo R."/>
            <person name="Rago D."/>
            <person name="Mirbahai L."/>
            <person name="Eastwood N."/>
            <person name="Colbourne J.K."/>
            <person name="Zhou J."/>
            <person name="Mallon E."/>
            <person name="Orsini L."/>
        </authorList>
    </citation>
    <scope>NUCLEOTIDE SEQUENCE [LARGE SCALE GENOMIC DNA]</scope>
    <source>
        <strain evidence="1">LRV0_1</strain>
    </source>
</reference>
<keyword evidence="2" id="KW-1185">Reference proteome</keyword>
<name>A0ABQ9YV76_9CRUS</name>